<dbReference type="InterPro" id="IPR019819">
    <property type="entry name" value="Carboxylesterase_B_CS"/>
</dbReference>
<dbReference type="InterPro" id="IPR027417">
    <property type="entry name" value="P-loop_NTPase"/>
</dbReference>
<dbReference type="InterPro" id="IPR036770">
    <property type="entry name" value="Ankyrin_rpt-contain_sf"/>
</dbReference>
<comment type="subcellular location">
    <subcellularLocation>
        <location evidence="1">Membrane</location>
        <topology evidence="1">Multi-pass membrane protein</topology>
    </subcellularLocation>
</comment>
<feature type="compositionally biased region" description="Polar residues" evidence="12">
    <location>
        <begin position="1920"/>
        <end position="1939"/>
    </location>
</feature>
<keyword evidence="4" id="KW-0813">Transport</keyword>
<feature type="repeat" description="ANK" evidence="11">
    <location>
        <begin position="31"/>
        <end position="63"/>
    </location>
</feature>
<keyword evidence="8" id="KW-0067">ATP-binding</keyword>
<evidence type="ECO:0000256" key="2">
    <source>
        <dbReference type="ARBA" id="ARBA00005964"/>
    </source>
</evidence>
<feature type="region of interest" description="Disordered" evidence="12">
    <location>
        <begin position="1888"/>
        <end position="1954"/>
    </location>
</feature>
<feature type="transmembrane region" description="Helical" evidence="13">
    <location>
        <begin position="1063"/>
        <end position="1085"/>
    </location>
</feature>
<evidence type="ECO:0000313" key="16">
    <source>
        <dbReference type="EMBL" id="KAL2920227.1"/>
    </source>
</evidence>
<dbReference type="InterPro" id="IPR002110">
    <property type="entry name" value="Ankyrin_rpt"/>
</dbReference>
<dbReference type="InterPro" id="IPR013525">
    <property type="entry name" value="ABC2_TM"/>
</dbReference>
<dbReference type="Gene3D" id="3.30.200.20">
    <property type="entry name" value="Phosphorylase Kinase, domain 1"/>
    <property type="match status" value="1"/>
</dbReference>
<dbReference type="Pfam" id="PF12796">
    <property type="entry name" value="Ank_2"/>
    <property type="match status" value="1"/>
</dbReference>
<dbReference type="SMART" id="SM00248">
    <property type="entry name" value="ANK"/>
    <property type="match status" value="3"/>
</dbReference>
<dbReference type="Gene3D" id="1.25.40.20">
    <property type="entry name" value="Ankyrin repeat-containing domain"/>
    <property type="match status" value="1"/>
</dbReference>
<dbReference type="SUPFAM" id="SSF53474">
    <property type="entry name" value="alpha/beta-Hydrolases"/>
    <property type="match status" value="1"/>
</dbReference>
<dbReference type="Proteomes" id="UP001527925">
    <property type="component" value="Unassembled WGS sequence"/>
</dbReference>
<keyword evidence="5 13" id="KW-0812">Transmembrane</keyword>
<dbReference type="SUPFAM" id="SSF48403">
    <property type="entry name" value="Ankyrin repeat"/>
    <property type="match status" value="1"/>
</dbReference>
<dbReference type="SUPFAM" id="SSF52540">
    <property type="entry name" value="P-loop containing nucleoside triphosphate hydrolases"/>
    <property type="match status" value="1"/>
</dbReference>
<dbReference type="PROSITE" id="PS00941">
    <property type="entry name" value="CARBOXYLESTERASE_B_2"/>
    <property type="match status" value="1"/>
</dbReference>
<evidence type="ECO:0000256" key="5">
    <source>
        <dbReference type="ARBA" id="ARBA00022692"/>
    </source>
</evidence>
<sequence>MEAVRRGDLDALRRLANDKSQDYVRGLRDLHANTILHTACHRGLGPLFEYAIQLGVDVNAVNAAGDTALILAAKRGDLGQIKRLVQINADVSKANDHGNTPLHYAAFWRHIDVAVFLASAAGAHIRTANIYDKTPIDKTGGTLQGTLKDMASDQEDITRKAQVRSKVKAMHLRSSATAPINWDTQASAIQILDPIARSHTATTYRGMWKGKMVAVKLPVLMSDLGEEDIRTITKEINAIRQPVLAPILAACIIPPDVCLLTEFTEQGTLSAFLHNPIVEMTPAHALKIAFDTIKALAFLHDLQPPMIHGNLKSHNILLSTDGNIRLVDYGMTACVFCARNVFRRAIFDVQWIAPEILAGSPTEDARPADIFAFGILLFEIVTRQHPYESTNAMAVGMQVLIENRRPEIPAYVPPALCWHADAAKRPPARTAANFVASPRFWTQRLCPAQKRPLRRRHGHAVAAKTSAASCPRFFWMSLLMKAATTTAAALALAALAAIVGPAAAQNISVTAPAGIITTQRSAPSEPIAFLGIPYASAARWAAPVAASPLPTPLDASALRPSCQQTCRELSTACPPKVSEDCLYINVWTPFVNVSSFQAATLPTGSSPALKPVLLVIHGGSFRFSGSGAEGFDARSLAPAIDALVVTFNYRLSIFGFPGVDLAGSGTANPGILDQALALNWTLKNIQAFGGDPSQITLLGQSAGALSAILHMTKPAFRSVFKRAVIMSAPSSSLRTPEMAVYDIAYIAVAAGCAQASVDSLPAKDMLAAISSCMRSRSPTELLRAVDRAHRSRAGPAQIDQPMAPVIDGVDIPSHPLDLLNNLFQQQGVSLMIGSTSNDSYALVKNAIGLTVPEALYNVMVNSLFPANPDDIRAIFSRSDATRSIPNWFGATVDLMSDYVFTCPALLLAANPATPTAPAQTAARVFSYFWDAPWNGPADNPNGQLCDGTACHTTDIASLFMLDDGISGTQPGSSLRGFVSQFIRTGSPSGATDGSIKLPEWPAIGVSSSPLPSMRFPPISASPYSPILSDSHPRMASCFVINKTEPFYKDADVPGVNKYFLPPAVFWTVWIVLGGIVLSQALLLMVGRLMHWRFTTHFDAMQLPANSADQVDFGGSDGDKGFSAVENKRRSILGPAYDASKPAPVSIECRNLSHTINGTQTLKKISFLCMPGSLNAILGPSGAGKTTLMSLISRRFEDAATAKNIYIGGKPLFRINATDLRSVLAYVPQHNPPYQGLTATEVLMYHARLVQLAPGTSEVEIAKRVKEILALLHLESCANVVIEDPLLNKQTLSGGQLKRLSVATAILKQPSVILLDEPTSGLDARASLELVSVLGHLSDHGYTVLVSIHQPRYEIFTLFSQVMLLAKGRLLYTGEPLECIQFAEMLQRTPLLSGSRLKASGSTVDMGASSSVLSPPSPSESLPSVHGAPSGDLATLGGLAGASSAVQNNPADVILDLAGALSDEEVSQAAAIGRKWRKEQLKTRSIRQFASPSFVSGTSITTAPGFGPTLAIGSRRLRSEAGASSAVDAGFMASVAASDAGTLASGQLLSSSASTLNTSFVGDHHEQHSEIDAASAARTSLWQRLDLYGRTRSFLMQVLVANARWWQKRPMRRKVTMPLITVIGTVILTAAERRQGSDLTSMGLHVKGLLISSVGLSALKNISISFDYFDDRDVYDYDLGLGTLRPLAFYVHRFVYETSMATLEGAFASLIGILMLGIDLSFERTGTIVTLLTLYYNAFVCMYLLIYSSRMSRPESRSATFCMQALFILTSGVWVRQGDAPLYNAIAWMQYINPTYWVSSSVTLRLPLVGLGECTLMRGDGACLSRVGDTIAEVARTNDLTPLIGVFAVFVICAAARAVQLGFLLRDAYMPWCDLSAARTMLGRSVKRGFSRSGHEQSGADGPEARSTTASLPEAPAIGTRPNSASNARASQSGPTSSSNRHSETDTPEIESVITIPVMADAPVSIPPVGVTKPDPVMLKGV</sequence>
<dbReference type="Gene3D" id="3.40.50.300">
    <property type="entry name" value="P-loop containing nucleotide triphosphate hydrolases"/>
    <property type="match status" value="1"/>
</dbReference>
<dbReference type="InterPro" id="IPR050352">
    <property type="entry name" value="ABCG_transporters"/>
</dbReference>
<comment type="caution">
    <text evidence="16">The sequence shown here is derived from an EMBL/GenBank/DDBJ whole genome shotgun (WGS) entry which is preliminary data.</text>
</comment>
<dbReference type="SUPFAM" id="SSF56112">
    <property type="entry name" value="Protein kinase-like (PK-like)"/>
    <property type="match status" value="1"/>
</dbReference>
<feature type="domain" description="Protein kinase" evidence="14">
    <location>
        <begin position="189"/>
        <end position="440"/>
    </location>
</feature>
<comment type="similarity">
    <text evidence="2">Belongs to the type-B carboxylesterase/lipase family.</text>
</comment>
<evidence type="ECO:0000256" key="12">
    <source>
        <dbReference type="SAM" id="MobiDB-lite"/>
    </source>
</evidence>
<feature type="region of interest" description="Disordered" evidence="12">
    <location>
        <begin position="1406"/>
        <end position="1426"/>
    </location>
</feature>
<dbReference type="PROSITE" id="PS00211">
    <property type="entry name" value="ABC_TRANSPORTER_1"/>
    <property type="match status" value="1"/>
</dbReference>
<name>A0ABR4NL19_9FUNG</name>
<evidence type="ECO:0000256" key="9">
    <source>
        <dbReference type="ARBA" id="ARBA00022989"/>
    </source>
</evidence>
<dbReference type="Pfam" id="PF00005">
    <property type="entry name" value="ABC_tran"/>
    <property type="match status" value="1"/>
</dbReference>
<dbReference type="PANTHER" id="PTHR48041:SF139">
    <property type="entry name" value="PROTEIN SCARLET"/>
    <property type="match status" value="1"/>
</dbReference>
<dbReference type="Gene3D" id="3.40.50.1820">
    <property type="entry name" value="alpha/beta hydrolase"/>
    <property type="match status" value="1"/>
</dbReference>
<evidence type="ECO:0000259" key="15">
    <source>
        <dbReference type="PROSITE" id="PS50893"/>
    </source>
</evidence>
<gene>
    <name evidence="16" type="ORF">HK105_200295</name>
</gene>
<dbReference type="PROSITE" id="PS00122">
    <property type="entry name" value="CARBOXYLESTERASE_B_1"/>
    <property type="match status" value="1"/>
</dbReference>
<evidence type="ECO:0000256" key="4">
    <source>
        <dbReference type="ARBA" id="ARBA00022448"/>
    </source>
</evidence>
<dbReference type="Pfam" id="PF07714">
    <property type="entry name" value="PK_Tyr_Ser-Thr"/>
    <property type="match status" value="1"/>
</dbReference>
<comment type="similarity">
    <text evidence="3">Belongs to the protein kinase superfamily. TKL Ser/Thr protein kinase family. ROCO subfamily.</text>
</comment>
<evidence type="ECO:0000259" key="14">
    <source>
        <dbReference type="PROSITE" id="PS50011"/>
    </source>
</evidence>
<proteinExistence type="inferred from homology"/>
<evidence type="ECO:0000256" key="3">
    <source>
        <dbReference type="ARBA" id="ARBA00008171"/>
    </source>
</evidence>
<evidence type="ECO:0000256" key="8">
    <source>
        <dbReference type="ARBA" id="ARBA00022840"/>
    </source>
</evidence>
<feature type="repeat" description="ANK" evidence="11">
    <location>
        <begin position="64"/>
        <end position="96"/>
    </location>
</feature>
<dbReference type="InterPro" id="IPR000719">
    <property type="entry name" value="Prot_kinase_dom"/>
</dbReference>
<feature type="transmembrane region" description="Helical" evidence="13">
    <location>
        <begin position="1842"/>
        <end position="1864"/>
    </location>
</feature>
<dbReference type="InterPro" id="IPR003593">
    <property type="entry name" value="AAA+_ATPase"/>
</dbReference>
<dbReference type="InterPro" id="IPR019826">
    <property type="entry name" value="Carboxylesterase_B_AS"/>
</dbReference>
<feature type="domain" description="ABC transporter" evidence="15">
    <location>
        <begin position="1146"/>
        <end position="1391"/>
    </location>
</feature>
<accession>A0ABR4NL19</accession>
<evidence type="ECO:0000256" key="11">
    <source>
        <dbReference type="PROSITE-ProRule" id="PRU00023"/>
    </source>
</evidence>
<keyword evidence="9 13" id="KW-1133">Transmembrane helix</keyword>
<evidence type="ECO:0000256" key="13">
    <source>
        <dbReference type="SAM" id="Phobius"/>
    </source>
</evidence>
<keyword evidence="7" id="KW-0378">Hydrolase</keyword>
<keyword evidence="11" id="KW-0040">ANK repeat</keyword>
<keyword evidence="10 13" id="KW-0472">Membrane</keyword>
<dbReference type="InterPro" id="IPR017871">
    <property type="entry name" value="ABC_transporter-like_CS"/>
</dbReference>
<evidence type="ECO:0000256" key="1">
    <source>
        <dbReference type="ARBA" id="ARBA00004141"/>
    </source>
</evidence>
<dbReference type="InterPro" id="IPR011009">
    <property type="entry name" value="Kinase-like_dom_sf"/>
</dbReference>
<protein>
    <submittedName>
        <fullName evidence="16">Uncharacterized protein</fullName>
    </submittedName>
</protein>
<dbReference type="InterPro" id="IPR003439">
    <property type="entry name" value="ABC_transporter-like_ATP-bd"/>
</dbReference>
<dbReference type="Gene3D" id="1.10.510.10">
    <property type="entry name" value="Transferase(Phosphotransferase) domain 1"/>
    <property type="match status" value="1"/>
</dbReference>
<reference evidence="16 17" key="1">
    <citation type="submission" date="2023-09" db="EMBL/GenBank/DDBJ databases">
        <title>Pangenome analysis of Batrachochytrium dendrobatidis and related Chytrids.</title>
        <authorList>
            <person name="Yacoub M.N."/>
            <person name="Stajich J.E."/>
            <person name="James T.Y."/>
        </authorList>
    </citation>
    <scope>NUCLEOTIDE SEQUENCE [LARGE SCALE GENOMIC DNA]</scope>
    <source>
        <strain evidence="16 17">JEL0888</strain>
    </source>
</reference>
<dbReference type="PROSITE" id="PS50297">
    <property type="entry name" value="ANK_REP_REGION"/>
    <property type="match status" value="1"/>
</dbReference>
<dbReference type="InterPro" id="IPR029058">
    <property type="entry name" value="AB_hydrolase_fold"/>
</dbReference>
<evidence type="ECO:0000256" key="10">
    <source>
        <dbReference type="ARBA" id="ARBA00023136"/>
    </source>
</evidence>
<organism evidence="16 17">
    <name type="scientific">Polyrhizophydium stewartii</name>
    <dbReference type="NCBI Taxonomy" id="2732419"/>
    <lineage>
        <taxon>Eukaryota</taxon>
        <taxon>Fungi</taxon>
        <taxon>Fungi incertae sedis</taxon>
        <taxon>Chytridiomycota</taxon>
        <taxon>Chytridiomycota incertae sedis</taxon>
        <taxon>Chytridiomycetes</taxon>
        <taxon>Rhizophydiales</taxon>
        <taxon>Rhizophydiales incertae sedis</taxon>
        <taxon>Polyrhizophydium</taxon>
    </lineage>
</organism>
<evidence type="ECO:0000256" key="7">
    <source>
        <dbReference type="ARBA" id="ARBA00022801"/>
    </source>
</evidence>
<dbReference type="PROSITE" id="PS50893">
    <property type="entry name" value="ABC_TRANSPORTER_2"/>
    <property type="match status" value="1"/>
</dbReference>
<dbReference type="InterPro" id="IPR002018">
    <property type="entry name" value="CarbesteraseB"/>
</dbReference>
<evidence type="ECO:0000313" key="17">
    <source>
        <dbReference type="Proteomes" id="UP001527925"/>
    </source>
</evidence>
<keyword evidence="6" id="KW-0547">Nucleotide-binding</keyword>
<dbReference type="InterPro" id="IPR001245">
    <property type="entry name" value="Ser-Thr/Tyr_kinase_cat_dom"/>
</dbReference>
<dbReference type="EMBL" id="JADGIZ020000001">
    <property type="protein sequence ID" value="KAL2920227.1"/>
    <property type="molecule type" value="Genomic_DNA"/>
</dbReference>
<keyword evidence="17" id="KW-1185">Reference proteome</keyword>
<dbReference type="PROSITE" id="PS50011">
    <property type="entry name" value="PROTEIN_KINASE_DOM"/>
    <property type="match status" value="1"/>
</dbReference>
<dbReference type="Pfam" id="PF00135">
    <property type="entry name" value="COesterase"/>
    <property type="match status" value="1"/>
</dbReference>
<dbReference type="PROSITE" id="PS50088">
    <property type="entry name" value="ANK_REPEAT"/>
    <property type="match status" value="3"/>
</dbReference>
<feature type="transmembrane region" description="Helical" evidence="13">
    <location>
        <begin position="1727"/>
        <end position="1745"/>
    </location>
</feature>
<dbReference type="SMART" id="SM00382">
    <property type="entry name" value="AAA"/>
    <property type="match status" value="1"/>
</dbReference>
<evidence type="ECO:0000256" key="6">
    <source>
        <dbReference type="ARBA" id="ARBA00022741"/>
    </source>
</evidence>
<dbReference type="Pfam" id="PF01061">
    <property type="entry name" value="ABC2_membrane"/>
    <property type="match status" value="1"/>
</dbReference>
<feature type="compositionally biased region" description="Low complexity" evidence="12">
    <location>
        <begin position="1408"/>
        <end position="1426"/>
    </location>
</feature>
<feature type="transmembrane region" description="Helical" evidence="13">
    <location>
        <begin position="1693"/>
        <end position="1715"/>
    </location>
</feature>
<feature type="repeat" description="ANK" evidence="11">
    <location>
        <begin position="97"/>
        <end position="130"/>
    </location>
</feature>
<dbReference type="PANTHER" id="PTHR48041">
    <property type="entry name" value="ABC TRANSPORTER G FAMILY MEMBER 28"/>
    <property type="match status" value="1"/>
</dbReference>